<feature type="compositionally biased region" description="Basic and acidic residues" evidence="1">
    <location>
        <begin position="91"/>
        <end position="109"/>
    </location>
</feature>
<dbReference type="AlphaFoldDB" id="A0AAN6WV57"/>
<evidence type="ECO:0000256" key="1">
    <source>
        <dbReference type="SAM" id="MobiDB-lite"/>
    </source>
</evidence>
<feature type="region of interest" description="Disordered" evidence="1">
    <location>
        <begin position="336"/>
        <end position="369"/>
    </location>
</feature>
<feature type="compositionally biased region" description="Polar residues" evidence="1">
    <location>
        <begin position="112"/>
        <end position="130"/>
    </location>
</feature>
<evidence type="ECO:0000313" key="3">
    <source>
        <dbReference type="Proteomes" id="UP001302126"/>
    </source>
</evidence>
<feature type="compositionally biased region" description="Basic and acidic residues" evidence="1">
    <location>
        <begin position="148"/>
        <end position="170"/>
    </location>
</feature>
<proteinExistence type="predicted"/>
<sequence>MASPLEWTLDDALEQNRRDEMHPFELDDELFLVQQLRNDDGMDRFDFPGREWHACTIAHQLGLPWFVRIITSSEQKFVDYEPVDVIDTQDARWLKDPDAHKPSPSREDTANPDPNSVRSNDSPSFESVPTPSRGEEGISWIRPGPGTHRPDSDPDRDPRRTFARKEEVEPSPHAANQLGERSNQLFDKHAMSKFNDDGHTVTLAIPAHEQLKIPKGALLMVAAAMAGQPTPEVQSMDQRTVSLLDIDVFNAYLDRVTEHQGIPTKHGFQYFMAENRAKVTYELVFPNPDQRMPPFGSGTLADVMSEGKLAWLENSLWWLTRTRAVWAGKKRRRRARQTAKSAAAMRGLTKRNKMREEELNSDDPGEKHADALTVTSSFPAVTTGSSSLQRPIMDLSMVVDEIWFRVSLEIFCLPGHNKRSEYV</sequence>
<organism evidence="2 3">
    <name type="scientific">Podospora australis</name>
    <dbReference type="NCBI Taxonomy" id="1536484"/>
    <lineage>
        <taxon>Eukaryota</taxon>
        <taxon>Fungi</taxon>
        <taxon>Dikarya</taxon>
        <taxon>Ascomycota</taxon>
        <taxon>Pezizomycotina</taxon>
        <taxon>Sordariomycetes</taxon>
        <taxon>Sordariomycetidae</taxon>
        <taxon>Sordariales</taxon>
        <taxon>Podosporaceae</taxon>
        <taxon>Podospora</taxon>
    </lineage>
</organism>
<accession>A0AAN6WV57</accession>
<reference evidence="2" key="2">
    <citation type="submission" date="2023-05" db="EMBL/GenBank/DDBJ databases">
        <authorList>
            <consortium name="Lawrence Berkeley National Laboratory"/>
            <person name="Steindorff A."/>
            <person name="Hensen N."/>
            <person name="Bonometti L."/>
            <person name="Westerberg I."/>
            <person name="Brannstrom I.O."/>
            <person name="Guillou S."/>
            <person name="Cros-Aarteil S."/>
            <person name="Calhoun S."/>
            <person name="Haridas S."/>
            <person name="Kuo A."/>
            <person name="Mondo S."/>
            <person name="Pangilinan J."/>
            <person name="Riley R."/>
            <person name="Labutti K."/>
            <person name="Andreopoulos B."/>
            <person name="Lipzen A."/>
            <person name="Chen C."/>
            <person name="Yanf M."/>
            <person name="Daum C."/>
            <person name="Ng V."/>
            <person name="Clum A."/>
            <person name="Ohm R."/>
            <person name="Martin F."/>
            <person name="Silar P."/>
            <person name="Natvig D."/>
            <person name="Lalanne C."/>
            <person name="Gautier V."/>
            <person name="Ament-Velasquez S.L."/>
            <person name="Kruys A."/>
            <person name="Hutchinson M.I."/>
            <person name="Powell A.J."/>
            <person name="Barry K."/>
            <person name="Miller A.N."/>
            <person name="Grigoriev I.V."/>
            <person name="Debuchy R."/>
            <person name="Gladieux P."/>
            <person name="Thoren M.H."/>
            <person name="Johannesson H."/>
        </authorList>
    </citation>
    <scope>NUCLEOTIDE SEQUENCE</scope>
    <source>
        <strain evidence="2">PSN309</strain>
    </source>
</reference>
<gene>
    <name evidence="2" type="ORF">QBC35DRAFT_463180</name>
</gene>
<reference evidence="2" key="1">
    <citation type="journal article" date="2023" name="Mol. Phylogenet. Evol.">
        <title>Genome-scale phylogeny and comparative genomics of the fungal order Sordariales.</title>
        <authorList>
            <person name="Hensen N."/>
            <person name="Bonometti L."/>
            <person name="Westerberg I."/>
            <person name="Brannstrom I.O."/>
            <person name="Guillou S."/>
            <person name="Cros-Aarteil S."/>
            <person name="Calhoun S."/>
            <person name="Haridas S."/>
            <person name="Kuo A."/>
            <person name="Mondo S."/>
            <person name="Pangilinan J."/>
            <person name="Riley R."/>
            <person name="LaButti K."/>
            <person name="Andreopoulos B."/>
            <person name="Lipzen A."/>
            <person name="Chen C."/>
            <person name="Yan M."/>
            <person name="Daum C."/>
            <person name="Ng V."/>
            <person name="Clum A."/>
            <person name="Steindorff A."/>
            <person name="Ohm R.A."/>
            <person name="Martin F."/>
            <person name="Silar P."/>
            <person name="Natvig D.O."/>
            <person name="Lalanne C."/>
            <person name="Gautier V."/>
            <person name="Ament-Velasquez S.L."/>
            <person name="Kruys A."/>
            <person name="Hutchinson M.I."/>
            <person name="Powell A.J."/>
            <person name="Barry K."/>
            <person name="Miller A.N."/>
            <person name="Grigoriev I.V."/>
            <person name="Debuchy R."/>
            <person name="Gladieux P."/>
            <person name="Hiltunen Thoren M."/>
            <person name="Johannesson H."/>
        </authorList>
    </citation>
    <scope>NUCLEOTIDE SEQUENCE</scope>
    <source>
        <strain evidence="2">PSN309</strain>
    </source>
</reference>
<evidence type="ECO:0000313" key="2">
    <source>
        <dbReference type="EMBL" id="KAK4188101.1"/>
    </source>
</evidence>
<dbReference type="Proteomes" id="UP001302126">
    <property type="component" value="Unassembled WGS sequence"/>
</dbReference>
<feature type="compositionally biased region" description="Basic and acidic residues" evidence="1">
    <location>
        <begin position="354"/>
        <end position="369"/>
    </location>
</feature>
<keyword evidence="3" id="KW-1185">Reference proteome</keyword>
<comment type="caution">
    <text evidence="2">The sequence shown here is derived from an EMBL/GenBank/DDBJ whole genome shotgun (WGS) entry which is preliminary data.</text>
</comment>
<dbReference type="EMBL" id="MU864392">
    <property type="protein sequence ID" value="KAK4188101.1"/>
    <property type="molecule type" value="Genomic_DNA"/>
</dbReference>
<feature type="region of interest" description="Disordered" evidence="1">
    <location>
        <begin position="91"/>
        <end position="179"/>
    </location>
</feature>
<protein>
    <submittedName>
        <fullName evidence="2">Uncharacterized protein</fullName>
    </submittedName>
</protein>
<name>A0AAN6WV57_9PEZI</name>